<feature type="transmembrane region" description="Helical" evidence="1">
    <location>
        <begin position="23"/>
        <end position="42"/>
    </location>
</feature>
<protein>
    <submittedName>
        <fullName evidence="2">Uncharacterized protein</fullName>
    </submittedName>
</protein>
<keyword evidence="1" id="KW-0472">Membrane</keyword>
<accession>A0A0A9DSH8</accession>
<organism evidence="2">
    <name type="scientific">Arundo donax</name>
    <name type="common">Giant reed</name>
    <name type="synonym">Donax arundinaceus</name>
    <dbReference type="NCBI Taxonomy" id="35708"/>
    <lineage>
        <taxon>Eukaryota</taxon>
        <taxon>Viridiplantae</taxon>
        <taxon>Streptophyta</taxon>
        <taxon>Embryophyta</taxon>
        <taxon>Tracheophyta</taxon>
        <taxon>Spermatophyta</taxon>
        <taxon>Magnoliopsida</taxon>
        <taxon>Liliopsida</taxon>
        <taxon>Poales</taxon>
        <taxon>Poaceae</taxon>
        <taxon>PACMAD clade</taxon>
        <taxon>Arundinoideae</taxon>
        <taxon>Arundineae</taxon>
        <taxon>Arundo</taxon>
    </lineage>
</organism>
<dbReference type="EMBL" id="GBRH01206356">
    <property type="protein sequence ID" value="JAD91539.1"/>
    <property type="molecule type" value="Transcribed_RNA"/>
</dbReference>
<proteinExistence type="predicted"/>
<reference evidence="2" key="1">
    <citation type="submission" date="2014-09" db="EMBL/GenBank/DDBJ databases">
        <authorList>
            <person name="Magalhaes I.L.F."/>
            <person name="Oliveira U."/>
            <person name="Santos F.R."/>
            <person name="Vidigal T.H.D.A."/>
            <person name="Brescovit A.D."/>
            <person name="Santos A.J."/>
        </authorList>
    </citation>
    <scope>NUCLEOTIDE SEQUENCE</scope>
    <source>
        <tissue evidence="2">Shoot tissue taken approximately 20 cm above the soil surface</tissue>
    </source>
</reference>
<evidence type="ECO:0000313" key="2">
    <source>
        <dbReference type="EMBL" id="JAD91539.1"/>
    </source>
</evidence>
<name>A0A0A9DSH8_ARUDO</name>
<evidence type="ECO:0000256" key="1">
    <source>
        <dbReference type="SAM" id="Phobius"/>
    </source>
</evidence>
<keyword evidence="1" id="KW-1133">Transmembrane helix</keyword>
<reference evidence="2" key="2">
    <citation type="journal article" date="2015" name="Data Brief">
        <title>Shoot transcriptome of the giant reed, Arundo donax.</title>
        <authorList>
            <person name="Barrero R.A."/>
            <person name="Guerrero F.D."/>
            <person name="Moolhuijzen P."/>
            <person name="Goolsby J.A."/>
            <person name="Tidwell J."/>
            <person name="Bellgard S.E."/>
            <person name="Bellgard M.I."/>
        </authorList>
    </citation>
    <scope>NUCLEOTIDE SEQUENCE</scope>
    <source>
        <tissue evidence="2">Shoot tissue taken approximately 20 cm above the soil surface</tissue>
    </source>
</reference>
<sequence>MTLLQHSCTAYNCSSARINTLQYYRLIILCYLILSCPCIDFWE</sequence>
<keyword evidence="1" id="KW-0812">Transmembrane</keyword>
<dbReference type="AlphaFoldDB" id="A0A0A9DSH8"/>